<dbReference type="Proteomes" id="UP000026961">
    <property type="component" value="Chromosome 1"/>
</dbReference>
<reference evidence="6" key="1">
    <citation type="submission" date="2013-08" db="EMBL/GenBank/DDBJ databases">
        <title>Oryza genome evolution.</title>
        <authorList>
            <person name="Wing R.A."/>
            <person name="Panaud O."/>
            <person name="Oliveira A.C."/>
        </authorList>
    </citation>
    <scope>NUCLEOTIDE SEQUENCE</scope>
</reference>
<comment type="similarity">
    <text evidence="1 4">Belongs to the Frigida family.</text>
</comment>
<dbReference type="STRING" id="40148.A0A0D9Y463"/>
<feature type="compositionally biased region" description="Low complexity" evidence="5">
    <location>
        <begin position="461"/>
        <end position="474"/>
    </location>
</feature>
<reference evidence="6" key="3">
    <citation type="submission" date="2018-05" db="EMBL/GenBank/DDBJ databases">
        <title>OgluRS3 (Oryza glumaepatula Reference Sequence Version 3).</title>
        <authorList>
            <person name="Zhang J."/>
            <person name="Kudrna D."/>
            <person name="Lee S."/>
            <person name="Talag J."/>
            <person name="Welchert J."/>
            <person name="Wing R.A."/>
        </authorList>
    </citation>
    <scope>NUCLEOTIDE SEQUENCE [LARGE SCALE GENOMIC DNA]</scope>
</reference>
<dbReference type="PANTHER" id="PTHR31791:SF10">
    <property type="entry name" value="FRIGIDA-LIKE PROTEIN"/>
    <property type="match status" value="1"/>
</dbReference>
<dbReference type="GO" id="GO:0009908">
    <property type="term" value="P:flower development"/>
    <property type="evidence" value="ECO:0007669"/>
    <property type="project" value="UniProtKB-KW"/>
</dbReference>
<evidence type="ECO:0000256" key="5">
    <source>
        <dbReference type="SAM" id="MobiDB-lite"/>
    </source>
</evidence>
<dbReference type="eggNOG" id="ENOG502QQX8">
    <property type="taxonomic scope" value="Eukaryota"/>
</dbReference>
<keyword evidence="2 4" id="KW-0221">Differentiation</keyword>
<reference evidence="6" key="2">
    <citation type="submission" date="2015-04" db="UniProtKB">
        <authorList>
            <consortium name="EnsemblPlants"/>
        </authorList>
    </citation>
    <scope>IDENTIFICATION</scope>
</reference>
<dbReference type="AlphaFoldDB" id="A0A0D9Y463"/>
<evidence type="ECO:0000256" key="2">
    <source>
        <dbReference type="ARBA" id="ARBA00022782"/>
    </source>
</evidence>
<evidence type="ECO:0000256" key="3">
    <source>
        <dbReference type="ARBA" id="ARBA00023089"/>
    </source>
</evidence>
<evidence type="ECO:0000313" key="7">
    <source>
        <dbReference type="Proteomes" id="UP000026961"/>
    </source>
</evidence>
<feature type="region of interest" description="Disordered" evidence="5">
    <location>
        <begin position="181"/>
        <end position="277"/>
    </location>
</feature>
<evidence type="ECO:0000256" key="4">
    <source>
        <dbReference type="RuleBase" id="RU364012"/>
    </source>
</evidence>
<sequence length="541" mass="58451">MAATGDSAATAGEVRRLLAHLDSHQKLLASCHDAWSRALAHFASLDEGLAARSASLDDALAAAGASTSESLAALEAREAALAAVRKEVGPAVAASVDPPRLVLDALGDFLAAEDGAGEDQFWVLGILLRSLFDSDGRKPPEIGDTLVERAAGVAKNWSEKFGIKMELLAPDNHEVEMTEAASMENATATEKKEEHADEEEEEEEEEEDPEEMVPASEEEADAEEVEKEEEDPEEVEKEGGEAEGKVADAAKTGEVEKRKVEEDKKASGRDVKEGEKGGQAEVQIFLQMVAAFGLKDRYDVDFLRRLLVDNGRRRELARIACVLGFEDSLRDVIEEFIKSGNEIEAIHIAHEAGLLEQFPPVPLLKSYIKRITNKTQVALRGGRHSNSVVEEANNSECNAYKSIIRCVETCQLTSAFNLDGIRKKVTRMEKEKADRRKPSGMNRFPNKRARGASGPQSFPPSKYSRGSNSNYGSSFRNPASHSFPYTDRAGFVGPAPGARPHFAPGSSMGTRRAGVLYGGPGATFGAGHGYGAGAGQQSYHR</sequence>
<feature type="compositionally biased region" description="Basic and acidic residues" evidence="5">
    <location>
        <begin position="237"/>
        <end position="277"/>
    </location>
</feature>
<keyword evidence="4" id="KW-0217">Developmental protein</keyword>
<feature type="compositionally biased region" description="Acidic residues" evidence="5">
    <location>
        <begin position="196"/>
        <end position="236"/>
    </location>
</feature>
<dbReference type="EnsemblPlants" id="OGLUM01G05750.1">
    <property type="protein sequence ID" value="OGLUM01G05750.1"/>
    <property type="gene ID" value="OGLUM01G05750"/>
</dbReference>
<dbReference type="Gramene" id="OGLUM01G05750.1">
    <property type="protein sequence ID" value="OGLUM01G05750.1"/>
    <property type="gene ID" value="OGLUM01G05750"/>
</dbReference>
<proteinExistence type="inferred from homology"/>
<dbReference type="HOGENOM" id="CLU_026883_0_0_1"/>
<evidence type="ECO:0000256" key="1">
    <source>
        <dbReference type="ARBA" id="ARBA00008956"/>
    </source>
</evidence>
<name>A0A0D9Y463_9ORYZ</name>
<accession>A0A0D9Y463</accession>
<dbReference type="Pfam" id="PF07899">
    <property type="entry name" value="Frigida"/>
    <property type="match status" value="2"/>
</dbReference>
<dbReference type="GO" id="GO:0030154">
    <property type="term" value="P:cell differentiation"/>
    <property type="evidence" value="ECO:0007669"/>
    <property type="project" value="UniProtKB-KW"/>
</dbReference>
<evidence type="ECO:0000313" key="6">
    <source>
        <dbReference type="EnsemblPlants" id="OGLUM01G05750.1"/>
    </source>
</evidence>
<dbReference type="InterPro" id="IPR012474">
    <property type="entry name" value="Frigida"/>
</dbReference>
<feature type="region of interest" description="Disordered" evidence="5">
    <location>
        <begin position="427"/>
        <end position="475"/>
    </location>
</feature>
<organism evidence="6">
    <name type="scientific">Oryza glumipatula</name>
    <dbReference type="NCBI Taxonomy" id="40148"/>
    <lineage>
        <taxon>Eukaryota</taxon>
        <taxon>Viridiplantae</taxon>
        <taxon>Streptophyta</taxon>
        <taxon>Embryophyta</taxon>
        <taxon>Tracheophyta</taxon>
        <taxon>Spermatophyta</taxon>
        <taxon>Magnoliopsida</taxon>
        <taxon>Liliopsida</taxon>
        <taxon>Poales</taxon>
        <taxon>Poaceae</taxon>
        <taxon>BOP clade</taxon>
        <taxon>Oryzoideae</taxon>
        <taxon>Oryzeae</taxon>
        <taxon>Oryzinae</taxon>
        <taxon>Oryza</taxon>
    </lineage>
</organism>
<keyword evidence="3 4" id="KW-0287">Flowering</keyword>
<feature type="compositionally biased region" description="Basic and acidic residues" evidence="5">
    <location>
        <begin position="427"/>
        <end position="437"/>
    </location>
</feature>
<protein>
    <recommendedName>
        <fullName evidence="4">FRIGIDA-like protein</fullName>
    </recommendedName>
</protein>
<dbReference type="PANTHER" id="PTHR31791">
    <property type="entry name" value="FRIGIDA-LIKE PROTEIN 3-RELATED"/>
    <property type="match status" value="1"/>
</dbReference>
<keyword evidence="7" id="KW-1185">Reference proteome</keyword>